<name>A0A8T2JYI1_9PIPI</name>
<comment type="caution">
    <text evidence="1">The sequence shown here is derived from an EMBL/GenBank/DDBJ whole genome shotgun (WGS) entry which is preliminary data.</text>
</comment>
<evidence type="ECO:0000313" key="2">
    <source>
        <dbReference type="Proteomes" id="UP000812440"/>
    </source>
</evidence>
<protein>
    <submittedName>
        <fullName evidence="1">Uncharacterized protein</fullName>
    </submittedName>
</protein>
<gene>
    <name evidence="1" type="ORF">GDO86_014820</name>
</gene>
<dbReference type="AlphaFoldDB" id="A0A8T2JYI1"/>
<reference evidence="1" key="1">
    <citation type="thesis" date="2020" institute="ProQuest LLC" country="789 East Eisenhower Parkway, Ann Arbor, MI, USA">
        <title>Comparative Genomics and Chromosome Evolution.</title>
        <authorList>
            <person name="Mudd A.B."/>
        </authorList>
    </citation>
    <scope>NUCLEOTIDE SEQUENCE</scope>
    <source>
        <strain evidence="1">Female2</strain>
        <tissue evidence="1">Blood</tissue>
    </source>
</reference>
<evidence type="ECO:0000313" key="1">
    <source>
        <dbReference type="EMBL" id="KAG8447471.1"/>
    </source>
</evidence>
<proteinExistence type="predicted"/>
<sequence length="85" mass="10065">MAWLMSCFTAKCLYILEIDGSVKGTNLFVMEMHLLNASSSTMSHRRFNRHRHRRWNHRLIGSIKHIEHDSQCIDFKNIVTLRLLP</sequence>
<dbReference type="EMBL" id="JAACNH010000003">
    <property type="protein sequence ID" value="KAG8447471.1"/>
    <property type="molecule type" value="Genomic_DNA"/>
</dbReference>
<accession>A0A8T2JYI1</accession>
<dbReference type="Proteomes" id="UP000812440">
    <property type="component" value="Chromosome 8_10"/>
</dbReference>
<organism evidence="1 2">
    <name type="scientific">Hymenochirus boettgeri</name>
    <name type="common">Congo dwarf clawed frog</name>
    <dbReference type="NCBI Taxonomy" id="247094"/>
    <lineage>
        <taxon>Eukaryota</taxon>
        <taxon>Metazoa</taxon>
        <taxon>Chordata</taxon>
        <taxon>Craniata</taxon>
        <taxon>Vertebrata</taxon>
        <taxon>Euteleostomi</taxon>
        <taxon>Amphibia</taxon>
        <taxon>Batrachia</taxon>
        <taxon>Anura</taxon>
        <taxon>Pipoidea</taxon>
        <taxon>Pipidae</taxon>
        <taxon>Pipinae</taxon>
        <taxon>Hymenochirus</taxon>
    </lineage>
</organism>
<keyword evidence="2" id="KW-1185">Reference proteome</keyword>